<dbReference type="EMBL" id="SKBU01000015">
    <property type="protein sequence ID" value="TCJ16988.1"/>
    <property type="molecule type" value="Genomic_DNA"/>
</dbReference>
<dbReference type="EC" id="2.3.1.1" evidence="9"/>
<comment type="subcellular location">
    <subcellularLocation>
        <location evidence="9">Cytoplasm</location>
    </subcellularLocation>
</comment>
<evidence type="ECO:0000313" key="11">
    <source>
        <dbReference type="Proteomes" id="UP000295244"/>
    </source>
</evidence>
<dbReference type="FunFam" id="3.10.20.340:FF:000001">
    <property type="entry name" value="Arginine biosynthesis bifunctional protein ArgJ, chloroplastic"/>
    <property type="match status" value="1"/>
</dbReference>
<dbReference type="Gene3D" id="3.60.70.12">
    <property type="entry name" value="L-amino peptidase D-ALA esterase/amidase"/>
    <property type="match status" value="1"/>
</dbReference>
<evidence type="ECO:0000256" key="8">
    <source>
        <dbReference type="ARBA" id="ARBA00049439"/>
    </source>
</evidence>
<comment type="similarity">
    <text evidence="1 9">Belongs to the ArgJ family.</text>
</comment>
<dbReference type="GO" id="GO:0006592">
    <property type="term" value="P:ornithine biosynthetic process"/>
    <property type="evidence" value="ECO:0007669"/>
    <property type="project" value="TreeGrafter"/>
</dbReference>
<feature type="chain" id="PRO_5023535958" description="Arginine biosynthesis bifunctional protein ArgJ alpha chain" evidence="9">
    <location>
        <begin position="1"/>
        <end position="194"/>
    </location>
</feature>
<feature type="binding site" evidence="9">
    <location>
        <position position="403"/>
    </location>
    <ligand>
        <name>substrate</name>
    </ligand>
</feature>
<dbReference type="Proteomes" id="UP000295244">
    <property type="component" value="Unassembled WGS sequence"/>
</dbReference>
<gene>
    <name evidence="9 10" type="primary">argJ</name>
    <name evidence="10" type="ORF">E0L93_09315</name>
</gene>
<comment type="function">
    <text evidence="9">Catalyzes two activities which are involved in the cyclic version of arginine biosynthesis: the synthesis of N-acetylglutamate from glutamate and acetyl-CoA as the acetyl donor, and of ornithine by transacetylation between N(2)-acetylornithine and glutamate.</text>
</comment>
<dbReference type="Pfam" id="PF01960">
    <property type="entry name" value="ArgJ"/>
    <property type="match status" value="1"/>
</dbReference>
<dbReference type="OrthoDB" id="9804242at2"/>
<dbReference type="InterPro" id="IPR042195">
    <property type="entry name" value="ArgJ_beta_C"/>
</dbReference>
<feature type="binding site" evidence="9">
    <location>
        <position position="408"/>
    </location>
    <ligand>
        <name>substrate</name>
    </ligand>
</feature>
<dbReference type="GO" id="GO:0006526">
    <property type="term" value="P:L-arginine biosynthetic process"/>
    <property type="evidence" value="ECO:0007669"/>
    <property type="project" value="UniProtKB-UniRule"/>
</dbReference>
<comment type="subunit">
    <text evidence="2 9">Heterotetramer of two alpha and two beta chains.</text>
</comment>
<keyword evidence="5 9" id="KW-0808">Transferase</keyword>
<feature type="site" description="Involved in the stabilization of negative charge on the oxyanion by the formation of the oxyanion hole" evidence="9">
    <location>
        <position position="122"/>
    </location>
</feature>
<feature type="active site" description="Nucleophile" evidence="9">
    <location>
        <position position="195"/>
    </location>
</feature>
<evidence type="ECO:0000256" key="1">
    <source>
        <dbReference type="ARBA" id="ARBA00006774"/>
    </source>
</evidence>
<dbReference type="NCBIfam" id="NF003802">
    <property type="entry name" value="PRK05388.1"/>
    <property type="match status" value="1"/>
</dbReference>
<dbReference type="NCBIfam" id="TIGR00120">
    <property type="entry name" value="ArgJ"/>
    <property type="match status" value="1"/>
</dbReference>
<feature type="chain" id="PRO_5023535957" description="Arginine biosynthesis bifunctional protein ArgJ beta chain" evidence="9">
    <location>
        <begin position="195"/>
        <end position="408"/>
    </location>
</feature>
<dbReference type="FunFam" id="3.60.70.12:FF:000001">
    <property type="entry name" value="Arginine biosynthesis bifunctional protein ArgJ, chloroplastic"/>
    <property type="match status" value="1"/>
</dbReference>
<comment type="catalytic activity">
    <reaction evidence="9">
        <text>L-glutamate + acetyl-CoA = N-acetyl-L-glutamate + CoA + H(+)</text>
        <dbReference type="Rhea" id="RHEA:24292"/>
        <dbReference type="ChEBI" id="CHEBI:15378"/>
        <dbReference type="ChEBI" id="CHEBI:29985"/>
        <dbReference type="ChEBI" id="CHEBI:44337"/>
        <dbReference type="ChEBI" id="CHEBI:57287"/>
        <dbReference type="ChEBI" id="CHEBI:57288"/>
        <dbReference type="EC" id="2.3.1.1"/>
    </reaction>
</comment>
<dbReference type="GO" id="GO:0004358">
    <property type="term" value="F:L-glutamate N-acetyltransferase activity, acting on acetyl-L-ornithine as donor"/>
    <property type="evidence" value="ECO:0007669"/>
    <property type="project" value="UniProtKB-UniRule"/>
</dbReference>
<feature type="binding site" evidence="9">
    <location>
        <position position="158"/>
    </location>
    <ligand>
        <name>substrate</name>
    </ligand>
</feature>
<proteinExistence type="inferred from homology"/>
<accession>A0A4R1BIJ5</accession>
<keyword evidence="9" id="KW-0511">Multifunctional enzyme</keyword>
<reference evidence="10 11" key="1">
    <citation type="submission" date="2019-03" db="EMBL/GenBank/DDBJ databases">
        <title>Whole genome sequence of a novel Rubrobacter taiwanensis strain, isolated from Yellowstone National Park.</title>
        <authorList>
            <person name="Freed S."/>
            <person name="Ramaley R.F."/>
            <person name="Kyndt J.A."/>
        </authorList>
    </citation>
    <scope>NUCLEOTIDE SEQUENCE [LARGE SCALE GENOMIC DNA]</scope>
    <source>
        <strain evidence="10 11">Yellowstone</strain>
    </source>
</reference>
<dbReference type="SUPFAM" id="SSF56266">
    <property type="entry name" value="DmpA/ArgJ-like"/>
    <property type="match status" value="1"/>
</dbReference>
<keyword evidence="4 9" id="KW-0028">Amino-acid biosynthesis</keyword>
<evidence type="ECO:0000256" key="2">
    <source>
        <dbReference type="ARBA" id="ARBA00011475"/>
    </source>
</evidence>
<comment type="pathway">
    <text evidence="9">Amino-acid biosynthesis; L-arginine biosynthesis; N(2)-acetyl-L-ornithine from L-glutamate: step 1/4.</text>
</comment>
<evidence type="ECO:0000256" key="5">
    <source>
        <dbReference type="ARBA" id="ARBA00022679"/>
    </source>
</evidence>
<feature type="binding site" evidence="9">
    <location>
        <position position="281"/>
    </location>
    <ligand>
        <name>substrate</name>
    </ligand>
</feature>
<dbReference type="HAMAP" id="MF_01106">
    <property type="entry name" value="ArgJ"/>
    <property type="match status" value="1"/>
</dbReference>
<dbReference type="PANTHER" id="PTHR23100:SF0">
    <property type="entry name" value="ARGININE BIOSYNTHESIS BIFUNCTIONAL PROTEIN ARGJ, MITOCHONDRIAL"/>
    <property type="match status" value="1"/>
</dbReference>
<keyword evidence="3 9" id="KW-0055">Arginine biosynthesis</keyword>
<comment type="caution">
    <text evidence="10">The sequence shown here is derived from an EMBL/GenBank/DDBJ whole genome shotgun (WGS) entry which is preliminary data.</text>
</comment>
<feature type="site" description="Cleavage; by autolysis" evidence="9">
    <location>
        <begin position="194"/>
        <end position="195"/>
    </location>
</feature>
<evidence type="ECO:0000256" key="7">
    <source>
        <dbReference type="ARBA" id="ARBA00023315"/>
    </source>
</evidence>
<keyword evidence="11" id="KW-1185">Reference proteome</keyword>
<dbReference type="EC" id="2.3.1.35" evidence="9"/>
<organism evidence="10 11">
    <name type="scientific">Rubrobacter taiwanensis</name>
    <dbReference type="NCBI Taxonomy" id="185139"/>
    <lineage>
        <taxon>Bacteria</taxon>
        <taxon>Bacillati</taxon>
        <taxon>Actinomycetota</taxon>
        <taxon>Rubrobacteria</taxon>
        <taxon>Rubrobacterales</taxon>
        <taxon>Rubrobacteraceae</taxon>
        <taxon>Rubrobacter</taxon>
    </lineage>
</organism>
<dbReference type="GO" id="GO:0005737">
    <property type="term" value="C:cytoplasm"/>
    <property type="evidence" value="ECO:0007669"/>
    <property type="project" value="UniProtKB-SubCell"/>
</dbReference>
<evidence type="ECO:0000256" key="4">
    <source>
        <dbReference type="ARBA" id="ARBA00022605"/>
    </source>
</evidence>
<protein>
    <recommendedName>
        <fullName evidence="9">Arginine biosynthesis bifunctional protein ArgJ</fullName>
    </recommendedName>
    <domain>
        <recommendedName>
            <fullName evidence="9">Glutamate N-acetyltransferase</fullName>
            <ecNumber evidence="9">2.3.1.35</ecNumber>
        </recommendedName>
        <alternativeName>
            <fullName evidence="9">Ornithine acetyltransferase</fullName>
            <shortName evidence="9">OATase</shortName>
        </alternativeName>
        <alternativeName>
            <fullName evidence="9">Ornithine transacetylase</fullName>
        </alternativeName>
    </domain>
    <domain>
        <recommendedName>
            <fullName evidence="9">Amino-acid acetyltransferase</fullName>
            <ecNumber evidence="9">2.3.1.1</ecNumber>
        </recommendedName>
        <alternativeName>
            <fullName evidence="9">N-acetylglutamate synthase</fullName>
            <shortName evidence="9">AGSase</shortName>
        </alternativeName>
    </domain>
    <component>
        <recommendedName>
            <fullName evidence="9">Arginine biosynthesis bifunctional protein ArgJ alpha chain</fullName>
        </recommendedName>
    </component>
    <component>
        <recommendedName>
            <fullName evidence="9">Arginine biosynthesis bifunctional protein ArgJ beta chain</fullName>
        </recommendedName>
    </component>
</protein>
<dbReference type="GO" id="GO:0004042">
    <property type="term" value="F:L-glutamate N-acetyltransferase activity"/>
    <property type="evidence" value="ECO:0007669"/>
    <property type="project" value="UniProtKB-UniRule"/>
</dbReference>
<feature type="site" description="Involved in the stabilization of negative charge on the oxyanion by the formation of the oxyanion hole" evidence="9">
    <location>
        <position position="123"/>
    </location>
</feature>
<dbReference type="PANTHER" id="PTHR23100">
    <property type="entry name" value="ARGININE BIOSYNTHESIS BIFUNCTIONAL PROTEIN ARGJ"/>
    <property type="match status" value="1"/>
</dbReference>
<feature type="binding site" evidence="9">
    <location>
        <position position="195"/>
    </location>
    <ligand>
        <name>substrate</name>
    </ligand>
</feature>
<evidence type="ECO:0000256" key="6">
    <source>
        <dbReference type="ARBA" id="ARBA00022813"/>
    </source>
</evidence>
<dbReference type="InterPro" id="IPR002813">
    <property type="entry name" value="Arg_biosynth_ArgJ"/>
</dbReference>
<evidence type="ECO:0000256" key="9">
    <source>
        <dbReference type="HAMAP-Rule" id="MF_01106"/>
    </source>
</evidence>
<sequence>MTDKNSVHGIEARGGVTAPEGFLAAGVSCGVRRKGLRDVGLLYTPSERTAAAAVYTTNVVKAAPVRVAREAVEAAEVRALVVNSGNANAATGERGLRDAYEMQRLAAEELGLAPRQVVVASTGVIGEYLPVDRVGSGIREAAASLSRDGRSFAEAILTTDTCTKEAVARVEIGGATVTVGGTAKGSGMIHPDMATMLAFITTDAAVERECLEATVRRAADRTFNRITVDGDTSTNDMVLLLANGVAANEPVTLGAPEYPVFYAAVEDVMRELARQIARDGEGATRLLEVVVEGAPDEGAAAALARSVAGSSLVKAAVFGEDANWGRVLCAMGYAGVGFDPESTRISFGPVEVFAAGAPVPHDVEAANAALAGDEVYITASVGEGPGAATAWGCDLTYEYVRINGDYRT</sequence>
<dbReference type="InterPro" id="IPR016117">
    <property type="entry name" value="ArgJ-like_dom_sf"/>
</dbReference>
<keyword evidence="6 9" id="KW-0068">Autocatalytic cleavage</keyword>
<evidence type="ECO:0000313" key="10">
    <source>
        <dbReference type="EMBL" id="TCJ16988.1"/>
    </source>
</evidence>
<keyword evidence="9" id="KW-0963">Cytoplasm</keyword>
<evidence type="ECO:0000256" key="3">
    <source>
        <dbReference type="ARBA" id="ARBA00022571"/>
    </source>
</evidence>
<comment type="catalytic activity">
    <reaction evidence="8 9">
        <text>N(2)-acetyl-L-ornithine + L-glutamate = N-acetyl-L-glutamate + L-ornithine</text>
        <dbReference type="Rhea" id="RHEA:15349"/>
        <dbReference type="ChEBI" id="CHEBI:29985"/>
        <dbReference type="ChEBI" id="CHEBI:44337"/>
        <dbReference type="ChEBI" id="CHEBI:46911"/>
        <dbReference type="ChEBI" id="CHEBI:57805"/>
        <dbReference type="EC" id="2.3.1.35"/>
    </reaction>
</comment>
<dbReference type="AlphaFoldDB" id="A0A4R1BIJ5"/>
<keyword evidence="7 9" id="KW-0012">Acyltransferase</keyword>
<feature type="binding site" evidence="9">
    <location>
        <position position="184"/>
    </location>
    <ligand>
        <name>substrate</name>
    </ligand>
</feature>
<dbReference type="UniPathway" id="UPA00068">
    <property type="reaction ID" value="UER00106"/>
</dbReference>
<name>A0A4R1BIJ5_9ACTN</name>
<comment type="pathway">
    <text evidence="9">Amino-acid biosynthesis; L-arginine biosynthesis; L-ornithine and N-acetyl-L-glutamate from L-glutamate and N(2)-acetyl-L-ornithine (cyclic): step 1/1.</text>
</comment>
<dbReference type="Gene3D" id="3.10.20.340">
    <property type="entry name" value="ArgJ beta chain, C-terminal domain"/>
    <property type="match status" value="1"/>
</dbReference>
<dbReference type="CDD" id="cd02152">
    <property type="entry name" value="OAT"/>
    <property type="match status" value="1"/>
</dbReference>